<reference evidence="1" key="1">
    <citation type="submission" date="2021-06" db="EMBL/GenBank/DDBJ databases">
        <title>Parelaphostrongylus tenuis whole genome reference sequence.</title>
        <authorList>
            <person name="Garwood T.J."/>
            <person name="Larsen P.A."/>
            <person name="Fountain-Jones N.M."/>
            <person name="Garbe J.R."/>
            <person name="Macchietto M.G."/>
            <person name="Kania S.A."/>
            <person name="Gerhold R.W."/>
            <person name="Richards J.E."/>
            <person name="Wolf T.M."/>
        </authorList>
    </citation>
    <scope>NUCLEOTIDE SEQUENCE</scope>
    <source>
        <strain evidence="1">MNPRO001-30</strain>
        <tissue evidence="1">Meninges</tissue>
    </source>
</reference>
<evidence type="ECO:0000313" key="1">
    <source>
        <dbReference type="EMBL" id="KAJ1354517.1"/>
    </source>
</evidence>
<organism evidence="1 2">
    <name type="scientific">Parelaphostrongylus tenuis</name>
    <name type="common">Meningeal worm</name>
    <dbReference type="NCBI Taxonomy" id="148309"/>
    <lineage>
        <taxon>Eukaryota</taxon>
        <taxon>Metazoa</taxon>
        <taxon>Ecdysozoa</taxon>
        <taxon>Nematoda</taxon>
        <taxon>Chromadorea</taxon>
        <taxon>Rhabditida</taxon>
        <taxon>Rhabditina</taxon>
        <taxon>Rhabditomorpha</taxon>
        <taxon>Strongyloidea</taxon>
        <taxon>Metastrongylidae</taxon>
        <taxon>Parelaphostrongylus</taxon>
    </lineage>
</organism>
<proteinExistence type="predicted"/>
<accession>A0AAD5MTP3</accession>
<comment type="caution">
    <text evidence="1">The sequence shown here is derived from an EMBL/GenBank/DDBJ whole genome shotgun (WGS) entry which is preliminary data.</text>
</comment>
<name>A0AAD5MTP3_PARTN</name>
<protein>
    <submittedName>
        <fullName evidence="1">Uncharacterized protein</fullName>
    </submittedName>
</protein>
<dbReference type="Proteomes" id="UP001196413">
    <property type="component" value="Unassembled WGS sequence"/>
</dbReference>
<dbReference type="EMBL" id="JAHQIW010002110">
    <property type="protein sequence ID" value="KAJ1354517.1"/>
    <property type="molecule type" value="Genomic_DNA"/>
</dbReference>
<sequence length="78" mass="8300">MVYDGLTEVSARAPGIATSEAEAHAFVQCLAVQTTTNIIMANWSKAMWQNAVNKAVRMLASGPYASQFFSESAMVGGN</sequence>
<dbReference type="AlphaFoldDB" id="A0AAD5MTP3"/>
<evidence type="ECO:0000313" key="2">
    <source>
        <dbReference type="Proteomes" id="UP001196413"/>
    </source>
</evidence>
<keyword evidence="2" id="KW-1185">Reference proteome</keyword>
<gene>
    <name evidence="1" type="ORF">KIN20_011491</name>
</gene>